<dbReference type="EMBL" id="CAJJDM010000116">
    <property type="protein sequence ID" value="CAD8100805.1"/>
    <property type="molecule type" value="Genomic_DNA"/>
</dbReference>
<keyword evidence="1" id="KW-0175">Coiled coil</keyword>
<accession>A0A8S1PCP0</accession>
<proteinExistence type="predicted"/>
<dbReference type="AlphaFoldDB" id="A0A8S1PCP0"/>
<organism evidence="2 3">
    <name type="scientific">Paramecium primaurelia</name>
    <dbReference type="NCBI Taxonomy" id="5886"/>
    <lineage>
        <taxon>Eukaryota</taxon>
        <taxon>Sar</taxon>
        <taxon>Alveolata</taxon>
        <taxon>Ciliophora</taxon>
        <taxon>Intramacronucleata</taxon>
        <taxon>Oligohymenophorea</taxon>
        <taxon>Peniculida</taxon>
        <taxon>Parameciidae</taxon>
        <taxon>Paramecium</taxon>
    </lineage>
</organism>
<comment type="caution">
    <text evidence="2">The sequence shown here is derived from an EMBL/GenBank/DDBJ whole genome shotgun (WGS) entry which is preliminary data.</text>
</comment>
<name>A0A8S1PCP0_PARPR</name>
<dbReference type="Proteomes" id="UP000688137">
    <property type="component" value="Unassembled WGS sequence"/>
</dbReference>
<sequence length="240" mass="28616">MYSDNNNAHSEIRIRQLLYFKQPPQTTLPTNRSAMKLQTLEHKLGRTNKNFTGYTKSQSDTRPFFENFMEKTDQITSFGFKYPFNVDDFQNTNAQIHFLEVFTHSQQLIQNYISDSKRTLAQLKEQSKQIKDEMDQMKEQTERNIQKLEDQFNEAVQIKERQLKEDYVAYSTESYRLNKEISKLTKDKLHMEEQSIHLLQKIIKLEKQMQGVEMELMCENEQELQSQLRGTFHNTKSITH</sequence>
<keyword evidence="3" id="KW-1185">Reference proteome</keyword>
<evidence type="ECO:0000256" key="1">
    <source>
        <dbReference type="SAM" id="Coils"/>
    </source>
</evidence>
<gene>
    <name evidence="2" type="ORF">PPRIM_AZ9-3.1.T1130108</name>
</gene>
<dbReference type="OMA" id="YPFNVEE"/>
<evidence type="ECO:0000313" key="2">
    <source>
        <dbReference type="EMBL" id="CAD8100805.1"/>
    </source>
</evidence>
<evidence type="ECO:0000313" key="3">
    <source>
        <dbReference type="Proteomes" id="UP000688137"/>
    </source>
</evidence>
<feature type="coiled-coil region" evidence="1">
    <location>
        <begin position="113"/>
        <end position="165"/>
    </location>
</feature>
<reference evidence="2" key="1">
    <citation type="submission" date="2021-01" db="EMBL/GenBank/DDBJ databases">
        <authorList>
            <consortium name="Genoscope - CEA"/>
            <person name="William W."/>
        </authorList>
    </citation>
    <scope>NUCLEOTIDE SEQUENCE</scope>
</reference>
<protein>
    <submittedName>
        <fullName evidence="2">Uncharacterized protein</fullName>
    </submittedName>
</protein>